<reference evidence="1 2" key="1">
    <citation type="journal article" date="2015" name="J. Biotechnol.">
        <title>Complete genome sequence of a malodorant-producing acetogen, Clostridium scatologenes ATCC 25775(T).</title>
        <authorList>
            <person name="Zhu Z."/>
            <person name="Guo T."/>
            <person name="Zheng H."/>
            <person name="Song T."/>
            <person name="Ouyang P."/>
            <person name="Xie J."/>
        </authorList>
    </citation>
    <scope>NUCLEOTIDE SEQUENCE [LARGE SCALE GENOMIC DNA]</scope>
    <source>
        <strain evidence="1 2">ATCC 25775</strain>
    </source>
</reference>
<dbReference type="AlphaFoldDB" id="A0A0E3JZR7"/>
<dbReference type="HOGENOM" id="CLU_3342361_0_0_9"/>
<sequence>MFYENFTLIVFKIKINHIFGIHFAYIYEQGKINNILL</sequence>
<dbReference type="EMBL" id="CP009933">
    <property type="protein sequence ID" value="AKA68583.1"/>
    <property type="molecule type" value="Genomic_DNA"/>
</dbReference>
<evidence type="ECO:0000313" key="2">
    <source>
        <dbReference type="Proteomes" id="UP000033115"/>
    </source>
</evidence>
<dbReference type="STRING" id="1548.CSCA_1458"/>
<evidence type="ECO:0000313" key="1">
    <source>
        <dbReference type="EMBL" id="AKA68583.1"/>
    </source>
</evidence>
<proteinExistence type="predicted"/>
<dbReference type="Proteomes" id="UP000033115">
    <property type="component" value="Chromosome"/>
</dbReference>
<protein>
    <submittedName>
        <fullName evidence="1">Uncharacterized protein</fullName>
    </submittedName>
</protein>
<gene>
    <name evidence="1" type="ORF">CSCA_1458</name>
</gene>
<accession>A0A0E3JZR7</accession>
<keyword evidence="2" id="KW-1185">Reference proteome</keyword>
<organism evidence="1 2">
    <name type="scientific">Clostridium scatologenes</name>
    <dbReference type="NCBI Taxonomy" id="1548"/>
    <lineage>
        <taxon>Bacteria</taxon>
        <taxon>Bacillati</taxon>
        <taxon>Bacillota</taxon>
        <taxon>Clostridia</taxon>
        <taxon>Eubacteriales</taxon>
        <taxon>Clostridiaceae</taxon>
        <taxon>Clostridium</taxon>
    </lineage>
</organism>
<name>A0A0E3JZR7_CLOSL</name>
<dbReference type="KEGG" id="csq:CSCA_1458"/>